<keyword evidence="2" id="KW-0479">Metal-binding</keyword>
<evidence type="ECO:0000256" key="1">
    <source>
        <dbReference type="ARBA" id="ARBA00001968"/>
    </source>
</evidence>
<feature type="domain" description="DDE Tnp4" evidence="3">
    <location>
        <begin position="138"/>
        <end position="219"/>
    </location>
</feature>
<sequence>MAVPLFIPGAIRRKVYKTRQTFEKLNESEIREHCGVPAWGARELIELYDQLEGQISTAVPVNTKVLVFLSQLRSGSFQRIVGGVCGVSRSTVSRIIEECANFTLNNFATSINFPTSVAGINKIKQDYYEVAHLPNVVGVVDADSGYAAESKLLVPFRDTTTVPQQQQFNRALKKTRSGVERTIGNWKCRFRSMDKTGGYSCYRPSKVCKLIVSSVALHNICVTHQIPILEEDEYYRDFAIIPNLQDHPQVPPPQGPFNSTAATTRDEIAASLQSHVVPEKTGRRPNFSEDELIALATAVKDRDNIITGQFEVPEPTSRDEDSMDLLHEYETHDVPQSLVTQEQPTAPDLVLAAAAVADASEAANLGDAAAHYSKAPPGSTINFETPKRKHRRLEVSPTEQLLREQVGLMKKQVDIMSSIKELMMERNRIEQEKLELKKRKLADNLSVLMSND</sequence>
<comment type="cofactor">
    <cofactor evidence="1">
        <name>a divalent metal cation</name>
        <dbReference type="ChEBI" id="CHEBI:60240"/>
    </cofactor>
</comment>
<name>A0A226D831_FOLCA</name>
<evidence type="ECO:0000256" key="2">
    <source>
        <dbReference type="ARBA" id="ARBA00022723"/>
    </source>
</evidence>
<gene>
    <name evidence="4" type="ORF">Fcan01_24196</name>
</gene>
<keyword evidence="5" id="KW-1185">Reference proteome</keyword>
<dbReference type="Proteomes" id="UP000198287">
    <property type="component" value="Unassembled WGS sequence"/>
</dbReference>
<protein>
    <submittedName>
        <fullName evidence="4">Putative nuclease HARBI1</fullName>
    </submittedName>
</protein>
<accession>A0A226D831</accession>
<dbReference type="GO" id="GO:0046872">
    <property type="term" value="F:metal ion binding"/>
    <property type="evidence" value="ECO:0007669"/>
    <property type="project" value="UniProtKB-KW"/>
</dbReference>
<evidence type="ECO:0000259" key="3">
    <source>
        <dbReference type="Pfam" id="PF13359"/>
    </source>
</evidence>
<evidence type="ECO:0000313" key="5">
    <source>
        <dbReference type="Proteomes" id="UP000198287"/>
    </source>
</evidence>
<reference evidence="4 5" key="1">
    <citation type="submission" date="2015-12" db="EMBL/GenBank/DDBJ databases">
        <title>The genome of Folsomia candida.</title>
        <authorList>
            <person name="Faddeeva A."/>
            <person name="Derks M.F."/>
            <person name="Anvar Y."/>
            <person name="Smit S."/>
            <person name="Van Straalen N."/>
            <person name="Roelofs D."/>
        </authorList>
    </citation>
    <scope>NUCLEOTIDE SEQUENCE [LARGE SCALE GENOMIC DNA]</scope>
    <source>
        <strain evidence="4 5">VU population</strain>
        <tissue evidence="4">Whole body</tissue>
    </source>
</reference>
<dbReference type="EMBL" id="LNIX01000031">
    <property type="protein sequence ID" value="OXA40897.1"/>
    <property type="molecule type" value="Genomic_DNA"/>
</dbReference>
<organism evidence="4 5">
    <name type="scientific">Folsomia candida</name>
    <name type="common">Springtail</name>
    <dbReference type="NCBI Taxonomy" id="158441"/>
    <lineage>
        <taxon>Eukaryota</taxon>
        <taxon>Metazoa</taxon>
        <taxon>Ecdysozoa</taxon>
        <taxon>Arthropoda</taxon>
        <taxon>Hexapoda</taxon>
        <taxon>Collembola</taxon>
        <taxon>Entomobryomorpha</taxon>
        <taxon>Isotomoidea</taxon>
        <taxon>Isotomidae</taxon>
        <taxon>Proisotominae</taxon>
        <taxon>Folsomia</taxon>
    </lineage>
</organism>
<dbReference type="Pfam" id="PF13359">
    <property type="entry name" value="DDE_Tnp_4"/>
    <property type="match status" value="1"/>
</dbReference>
<proteinExistence type="predicted"/>
<dbReference type="InterPro" id="IPR027806">
    <property type="entry name" value="HARBI1_dom"/>
</dbReference>
<dbReference type="OrthoDB" id="8180859at2759"/>
<comment type="caution">
    <text evidence="4">The sequence shown here is derived from an EMBL/GenBank/DDBJ whole genome shotgun (WGS) entry which is preliminary data.</text>
</comment>
<dbReference type="AlphaFoldDB" id="A0A226D831"/>
<evidence type="ECO:0000313" key="4">
    <source>
        <dbReference type="EMBL" id="OXA40897.1"/>
    </source>
</evidence>